<name>A0A1H8RFF6_9FLAO</name>
<protein>
    <submittedName>
        <fullName evidence="1">Uncharacterized protein</fullName>
    </submittedName>
</protein>
<organism evidence="1 2">
    <name type="scientific">Flavobacterium sinopsychrotolerans</name>
    <dbReference type="NCBI Taxonomy" id="604089"/>
    <lineage>
        <taxon>Bacteria</taxon>
        <taxon>Pseudomonadati</taxon>
        <taxon>Bacteroidota</taxon>
        <taxon>Flavobacteriia</taxon>
        <taxon>Flavobacteriales</taxon>
        <taxon>Flavobacteriaceae</taxon>
        <taxon>Flavobacterium</taxon>
    </lineage>
</organism>
<dbReference type="EMBL" id="FODN01000010">
    <property type="protein sequence ID" value="SEO64878.1"/>
    <property type="molecule type" value="Genomic_DNA"/>
</dbReference>
<dbReference type="Proteomes" id="UP000198657">
    <property type="component" value="Unassembled WGS sequence"/>
</dbReference>
<dbReference type="RefSeq" id="WP_091174003.1">
    <property type="nucleotide sequence ID" value="NZ_CBCSFM010000002.1"/>
</dbReference>
<accession>A0A1H8RFF6</accession>
<keyword evidence="2" id="KW-1185">Reference proteome</keyword>
<evidence type="ECO:0000313" key="2">
    <source>
        <dbReference type="Proteomes" id="UP000198657"/>
    </source>
</evidence>
<sequence length="87" mass="9994">MSNKSNFIKKIIELLSEKNASQKEIIAEEIINIFAKAKNKECYTEALKTESIEKLSYFIKDFLLHDNALTRESLATSTQSECTFIED</sequence>
<proteinExistence type="predicted"/>
<dbReference type="OrthoDB" id="1379967at2"/>
<dbReference type="AlphaFoldDB" id="A0A1H8RFF6"/>
<evidence type="ECO:0000313" key="1">
    <source>
        <dbReference type="EMBL" id="SEO64878.1"/>
    </source>
</evidence>
<gene>
    <name evidence="1" type="ORF">SAMN04487942_0030</name>
</gene>
<reference evidence="2" key="1">
    <citation type="submission" date="2016-10" db="EMBL/GenBank/DDBJ databases">
        <authorList>
            <person name="Varghese N."/>
            <person name="Submissions S."/>
        </authorList>
    </citation>
    <scope>NUCLEOTIDE SEQUENCE [LARGE SCALE GENOMIC DNA]</scope>
    <source>
        <strain evidence="2">CGMCC 1.8704</strain>
    </source>
</reference>